<reference evidence="1 2" key="1">
    <citation type="journal article" date="2018" name="J. Allergy Clin. Immunol.">
        <title>High-quality assembly of Dermatophagoides pteronyssinus genome and transcriptome reveals a wide range of novel allergens.</title>
        <authorList>
            <person name="Liu X.Y."/>
            <person name="Yang K.Y."/>
            <person name="Wang M.Q."/>
            <person name="Kwok J.S."/>
            <person name="Zeng X."/>
            <person name="Yang Z."/>
            <person name="Xiao X.J."/>
            <person name="Lau C.P."/>
            <person name="Li Y."/>
            <person name="Huang Z.M."/>
            <person name="Ba J.G."/>
            <person name="Yim A.K."/>
            <person name="Ouyang C.Y."/>
            <person name="Ngai S.M."/>
            <person name="Chan T.F."/>
            <person name="Leung E.L."/>
            <person name="Liu L."/>
            <person name="Liu Z.G."/>
            <person name="Tsui S.K."/>
        </authorList>
    </citation>
    <scope>NUCLEOTIDE SEQUENCE [LARGE SCALE GENOMIC DNA]</scope>
    <source>
        <strain evidence="1">Derp</strain>
    </source>
</reference>
<feature type="non-terminal residue" evidence="1">
    <location>
        <position position="1"/>
    </location>
</feature>
<gene>
    <name evidence="1" type="ORF">DERP_011669</name>
</gene>
<accession>A0ABQ8JWK3</accession>
<dbReference type="EMBL" id="NJHN03000007">
    <property type="protein sequence ID" value="KAH9426999.1"/>
    <property type="molecule type" value="Genomic_DNA"/>
</dbReference>
<name>A0ABQ8JWK3_DERPT</name>
<evidence type="ECO:0000313" key="1">
    <source>
        <dbReference type="EMBL" id="KAH9426999.1"/>
    </source>
</evidence>
<sequence>LRFFTSFDILHSYKSILQYILNQEFNDNNNNNDQFFFSIEIVDFAVENDHHHNNVTQRSPDSNI</sequence>
<comment type="caution">
    <text evidence="1">The sequence shown here is derived from an EMBL/GenBank/DDBJ whole genome shotgun (WGS) entry which is preliminary data.</text>
</comment>
<keyword evidence="2" id="KW-1185">Reference proteome</keyword>
<organism evidence="1 2">
    <name type="scientific">Dermatophagoides pteronyssinus</name>
    <name type="common">European house dust mite</name>
    <dbReference type="NCBI Taxonomy" id="6956"/>
    <lineage>
        <taxon>Eukaryota</taxon>
        <taxon>Metazoa</taxon>
        <taxon>Ecdysozoa</taxon>
        <taxon>Arthropoda</taxon>
        <taxon>Chelicerata</taxon>
        <taxon>Arachnida</taxon>
        <taxon>Acari</taxon>
        <taxon>Acariformes</taxon>
        <taxon>Sarcoptiformes</taxon>
        <taxon>Astigmata</taxon>
        <taxon>Psoroptidia</taxon>
        <taxon>Analgoidea</taxon>
        <taxon>Pyroglyphidae</taxon>
        <taxon>Dermatophagoidinae</taxon>
        <taxon>Dermatophagoides</taxon>
    </lineage>
</organism>
<protein>
    <submittedName>
        <fullName evidence="1">Uncharacterized protein</fullName>
    </submittedName>
</protein>
<proteinExistence type="predicted"/>
<dbReference type="Proteomes" id="UP000887458">
    <property type="component" value="Unassembled WGS sequence"/>
</dbReference>
<evidence type="ECO:0000313" key="2">
    <source>
        <dbReference type="Proteomes" id="UP000887458"/>
    </source>
</evidence>
<reference evidence="1 2" key="2">
    <citation type="journal article" date="2022" name="Mol. Biol. Evol.">
        <title>Comparative Genomics Reveals Insights into the Divergent Evolution of Astigmatic Mites and Household Pest Adaptations.</title>
        <authorList>
            <person name="Xiong Q."/>
            <person name="Wan A.T."/>
            <person name="Liu X."/>
            <person name="Fung C.S."/>
            <person name="Xiao X."/>
            <person name="Malainual N."/>
            <person name="Hou J."/>
            <person name="Wang L."/>
            <person name="Wang M."/>
            <person name="Yang K.Y."/>
            <person name="Cui Y."/>
            <person name="Leung E.L."/>
            <person name="Nong W."/>
            <person name="Shin S.K."/>
            <person name="Au S.W."/>
            <person name="Jeong K.Y."/>
            <person name="Chew F.T."/>
            <person name="Hui J.H."/>
            <person name="Leung T.F."/>
            <person name="Tungtrongchitr A."/>
            <person name="Zhong N."/>
            <person name="Liu Z."/>
            <person name="Tsui S.K."/>
        </authorList>
    </citation>
    <scope>NUCLEOTIDE SEQUENCE [LARGE SCALE GENOMIC DNA]</scope>
    <source>
        <strain evidence="1">Derp</strain>
    </source>
</reference>